<keyword evidence="1" id="KW-0175">Coiled coil</keyword>
<evidence type="ECO:0000313" key="3">
    <source>
        <dbReference type="Proteomes" id="UP000095282"/>
    </source>
</evidence>
<proteinExistence type="predicted"/>
<sequence>MAPPKRKLTFDTFNDTTINFEENPDFPKEWKIDGVNIDERIQKLRDELREKGASIQPNAVVDPKSKFRTVKHSTRMMSNDIDALHNRREHVENTVEELKAQLTRLDSSVGILKSQQLAVKSVLELREDEYMAEDADDSNIPDEYNKFSKISKLCEVALKSYAEIKKQNEEMQKNLFADRNRQRKEHEATMNSMDPNERERVVELDKLLKDFSLDQLKELRDRMREKRK</sequence>
<dbReference type="AlphaFoldDB" id="A0A1I7UG60"/>
<evidence type="ECO:0000256" key="1">
    <source>
        <dbReference type="SAM" id="Coils"/>
    </source>
</evidence>
<dbReference type="STRING" id="1561998.A0A1I7UG60"/>
<feature type="region of interest" description="Disordered" evidence="2">
    <location>
        <begin position="177"/>
        <end position="199"/>
    </location>
</feature>
<feature type="compositionally biased region" description="Basic and acidic residues" evidence="2">
    <location>
        <begin position="177"/>
        <end position="188"/>
    </location>
</feature>
<reference evidence="4" key="1">
    <citation type="submission" date="2016-11" db="UniProtKB">
        <authorList>
            <consortium name="WormBaseParasite"/>
        </authorList>
    </citation>
    <scope>IDENTIFICATION</scope>
</reference>
<evidence type="ECO:0000256" key="2">
    <source>
        <dbReference type="SAM" id="MobiDB-lite"/>
    </source>
</evidence>
<keyword evidence="3" id="KW-1185">Reference proteome</keyword>
<accession>A0A1I7UG60</accession>
<organism evidence="3 4">
    <name type="scientific">Caenorhabditis tropicalis</name>
    <dbReference type="NCBI Taxonomy" id="1561998"/>
    <lineage>
        <taxon>Eukaryota</taxon>
        <taxon>Metazoa</taxon>
        <taxon>Ecdysozoa</taxon>
        <taxon>Nematoda</taxon>
        <taxon>Chromadorea</taxon>
        <taxon>Rhabditida</taxon>
        <taxon>Rhabditina</taxon>
        <taxon>Rhabditomorpha</taxon>
        <taxon>Rhabditoidea</taxon>
        <taxon>Rhabditidae</taxon>
        <taxon>Peloderinae</taxon>
        <taxon>Caenorhabditis</taxon>
    </lineage>
</organism>
<dbReference type="WBParaSite" id="Csp11.Scaffold629.g8994.t1">
    <property type="protein sequence ID" value="Csp11.Scaffold629.g8994.t1"/>
    <property type="gene ID" value="Csp11.Scaffold629.g8994"/>
</dbReference>
<protein>
    <submittedName>
        <fullName evidence="4">t-SNARE coiled-coil homology domain-containing protein</fullName>
    </submittedName>
</protein>
<dbReference type="Proteomes" id="UP000095282">
    <property type="component" value="Unplaced"/>
</dbReference>
<evidence type="ECO:0000313" key="4">
    <source>
        <dbReference type="WBParaSite" id="Csp11.Scaffold629.g8994.t1"/>
    </source>
</evidence>
<feature type="coiled-coil region" evidence="1">
    <location>
        <begin position="81"/>
        <end position="108"/>
    </location>
</feature>
<name>A0A1I7UG60_9PELO</name>